<dbReference type="PANTHER" id="PTHR43976:SF9">
    <property type="entry name" value="OXIDOREDUCTASE"/>
    <property type="match status" value="1"/>
</dbReference>
<organism evidence="1 2">
    <name type="scientific">Geosmithia morbida</name>
    <dbReference type="NCBI Taxonomy" id="1094350"/>
    <lineage>
        <taxon>Eukaryota</taxon>
        <taxon>Fungi</taxon>
        <taxon>Dikarya</taxon>
        <taxon>Ascomycota</taxon>
        <taxon>Pezizomycotina</taxon>
        <taxon>Sordariomycetes</taxon>
        <taxon>Hypocreomycetidae</taxon>
        <taxon>Hypocreales</taxon>
        <taxon>Bionectriaceae</taxon>
        <taxon>Geosmithia</taxon>
    </lineage>
</organism>
<dbReference type="OrthoDB" id="1274115at2759"/>
<dbReference type="RefSeq" id="XP_035321488.1">
    <property type="nucleotide sequence ID" value="XM_035469108.1"/>
</dbReference>
<evidence type="ECO:0000313" key="1">
    <source>
        <dbReference type="EMBL" id="KAF4122836.1"/>
    </source>
</evidence>
<evidence type="ECO:0000313" key="2">
    <source>
        <dbReference type="Proteomes" id="UP000749293"/>
    </source>
</evidence>
<dbReference type="Gene3D" id="3.40.50.720">
    <property type="entry name" value="NAD(P)-binding Rossmann-like Domain"/>
    <property type="match status" value="1"/>
</dbReference>
<keyword evidence="2" id="KW-1185">Reference proteome</keyword>
<accession>A0A9P5D3T3</accession>
<name>A0A9P5D3T3_9HYPO</name>
<sequence length="163" mass="17486">MQKAGLGHIIWVSSSSARGGSGLLLGPYFTAKTARHSLALSLSTEIACWGIETTIVVPGIFTSGTSHFAISGKPGFLKIATEYTGREGPLKGVETVMMDDIDRQFPKDTSPELVSNAILKAVEAPKGSKPFRVSVHPFQDGSDDIIALAGDKYEEFLERCENL</sequence>
<proteinExistence type="predicted"/>
<dbReference type="InterPro" id="IPR051911">
    <property type="entry name" value="SDR_oxidoreductase"/>
</dbReference>
<reference evidence="1" key="1">
    <citation type="submission" date="2020-03" db="EMBL/GenBank/DDBJ databases">
        <title>Site-based positive gene gene selection in Geosmithia morbida across the United States reveals a broad range of putative effectors and factors for local host and environmental adapation.</title>
        <authorList>
            <person name="Onufrak A."/>
            <person name="Murdoch R.W."/>
            <person name="Gazis R."/>
            <person name="Huff M."/>
            <person name="Staton M."/>
            <person name="Klingeman W."/>
            <person name="Hadziabdic D."/>
        </authorList>
    </citation>
    <scope>NUCLEOTIDE SEQUENCE</scope>
    <source>
        <strain evidence="1">1262</strain>
    </source>
</reference>
<comment type="caution">
    <text evidence="1">The sequence shown here is derived from an EMBL/GenBank/DDBJ whole genome shotgun (WGS) entry which is preliminary data.</text>
</comment>
<protein>
    <submittedName>
        <fullName evidence="1">NAD dependent epimerase/dehydratase family</fullName>
    </submittedName>
</protein>
<dbReference type="InterPro" id="IPR002347">
    <property type="entry name" value="SDR_fam"/>
</dbReference>
<dbReference type="EMBL" id="JAANYQ010000008">
    <property type="protein sequence ID" value="KAF4122836.1"/>
    <property type="molecule type" value="Genomic_DNA"/>
</dbReference>
<dbReference type="GeneID" id="55973366"/>
<dbReference type="InterPro" id="IPR036291">
    <property type="entry name" value="NAD(P)-bd_dom_sf"/>
</dbReference>
<dbReference type="PANTHER" id="PTHR43976">
    <property type="entry name" value="SHORT CHAIN DEHYDROGENASE"/>
    <property type="match status" value="1"/>
</dbReference>
<dbReference type="Proteomes" id="UP000749293">
    <property type="component" value="Unassembled WGS sequence"/>
</dbReference>
<dbReference type="SUPFAM" id="SSF51735">
    <property type="entry name" value="NAD(P)-binding Rossmann-fold domains"/>
    <property type="match status" value="1"/>
</dbReference>
<dbReference type="Pfam" id="PF00106">
    <property type="entry name" value="adh_short"/>
    <property type="match status" value="1"/>
</dbReference>
<gene>
    <name evidence="1" type="ORF">GMORB2_7143</name>
</gene>
<dbReference type="AlphaFoldDB" id="A0A9P5D3T3"/>